<dbReference type="FunFam" id="3.30.2350.10:FF:000014">
    <property type="entry name" value="PUS4p Pseudouridine synthase"/>
    <property type="match status" value="1"/>
</dbReference>
<dbReference type="PANTHER" id="PTHR13767">
    <property type="entry name" value="TRNA-PSEUDOURIDINE SYNTHASE"/>
    <property type="match status" value="1"/>
</dbReference>
<dbReference type="InterPro" id="IPR014780">
    <property type="entry name" value="tRNA_psdUridine_synth_TruB"/>
</dbReference>
<evidence type="ECO:0000256" key="3">
    <source>
        <dbReference type="ARBA" id="ARBA00012787"/>
    </source>
</evidence>
<evidence type="ECO:0000256" key="6">
    <source>
        <dbReference type="SAM" id="MobiDB-lite"/>
    </source>
</evidence>
<feature type="compositionally biased region" description="Basic and acidic residues" evidence="6">
    <location>
        <begin position="243"/>
        <end position="276"/>
    </location>
</feature>
<feature type="compositionally biased region" description="Low complexity" evidence="6">
    <location>
        <begin position="433"/>
        <end position="446"/>
    </location>
</feature>
<evidence type="ECO:0000256" key="2">
    <source>
        <dbReference type="ARBA" id="ARBA00008999"/>
    </source>
</evidence>
<feature type="domain" description="Pseudouridine synthase II N-terminal" evidence="7">
    <location>
        <begin position="68"/>
        <end position="199"/>
    </location>
</feature>
<dbReference type="GO" id="GO:0003723">
    <property type="term" value="F:RNA binding"/>
    <property type="evidence" value="ECO:0007669"/>
    <property type="project" value="InterPro"/>
</dbReference>
<dbReference type="Proteomes" id="UP001172155">
    <property type="component" value="Unassembled WGS sequence"/>
</dbReference>
<dbReference type="Gene3D" id="3.30.2350.10">
    <property type="entry name" value="Pseudouridine synthase"/>
    <property type="match status" value="1"/>
</dbReference>
<dbReference type="AlphaFoldDB" id="A0AA40KAK9"/>
<evidence type="ECO:0000259" key="7">
    <source>
        <dbReference type="Pfam" id="PF01509"/>
    </source>
</evidence>
<evidence type="ECO:0000256" key="1">
    <source>
        <dbReference type="ARBA" id="ARBA00001166"/>
    </source>
</evidence>
<proteinExistence type="inferred from homology"/>
<feature type="compositionally biased region" description="Pro residues" evidence="6">
    <location>
        <begin position="309"/>
        <end position="321"/>
    </location>
</feature>
<comment type="catalytic activity">
    <reaction evidence="1">
        <text>a uridine in mRNA = a pseudouridine in mRNA</text>
        <dbReference type="Rhea" id="RHEA:56644"/>
        <dbReference type="Rhea" id="RHEA-COMP:14658"/>
        <dbReference type="Rhea" id="RHEA-COMP:14659"/>
        <dbReference type="ChEBI" id="CHEBI:65314"/>
        <dbReference type="ChEBI" id="CHEBI:65315"/>
    </reaction>
</comment>
<evidence type="ECO:0000256" key="4">
    <source>
        <dbReference type="ARBA" id="ARBA00022694"/>
    </source>
</evidence>
<dbReference type="Pfam" id="PF01509">
    <property type="entry name" value="TruB_N"/>
    <property type="match status" value="1"/>
</dbReference>
<dbReference type="GO" id="GO:1990481">
    <property type="term" value="P:mRNA pseudouridine synthesis"/>
    <property type="evidence" value="ECO:0007669"/>
    <property type="project" value="TreeGrafter"/>
</dbReference>
<keyword evidence="5" id="KW-0413">Isomerase</keyword>
<evidence type="ECO:0000256" key="5">
    <source>
        <dbReference type="ARBA" id="ARBA00023235"/>
    </source>
</evidence>
<dbReference type="PANTHER" id="PTHR13767:SF2">
    <property type="entry name" value="PSEUDOURIDYLATE SYNTHASE TRUB1"/>
    <property type="match status" value="1"/>
</dbReference>
<protein>
    <recommendedName>
        <fullName evidence="3">tRNA pseudouridine(55) synthase</fullName>
        <ecNumber evidence="3">5.4.99.25</ecNumber>
    </recommendedName>
</protein>
<dbReference type="GO" id="GO:0160148">
    <property type="term" value="F:tRNA pseudouridine(55) synthase activity"/>
    <property type="evidence" value="ECO:0007669"/>
    <property type="project" value="UniProtKB-EC"/>
</dbReference>
<organism evidence="9 10">
    <name type="scientific">Schizothecium vesticola</name>
    <dbReference type="NCBI Taxonomy" id="314040"/>
    <lineage>
        <taxon>Eukaryota</taxon>
        <taxon>Fungi</taxon>
        <taxon>Dikarya</taxon>
        <taxon>Ascomycota</taxon>
        <taxon>Pezizomycotina</taxon>
        <taxon>Sordariomycetes</taxon>
        <taxon>Sordariomycetidae</taxon>
        <taxon>Sordariales</taxon>
        <taxon>Schizotheciaceae</taxon>
        <taxon>Schizothecium</taxon>
    </lineage>
</organism>
<gene>
    <name evidence="9" type="ORF">B0T18DRAFT_426563</name>
</gene>
<feature type="compositionally biased region" description="Basic and acidic residues" evidence="6">
    <location>
        <begin position="447"/>
        <end position="464"/>
    </location>
</feature>
<dbReference type="GO" id="GO:0006400">
    <property type="term" value="P:tRNA modification"/>
    <property type="evidence" value="ECO:0007669"/>
    <property type="project" value="TreeGrafter"/>
</dbReference>
<evidence type="ECO:0000259" key="8">
    <source>
        <dbReference type="Pfam" id="PF16198"/>
    </source>
</evidence>
<dbReference type="EC" id="5.4.99.25" evidence="3"/>
<keyword evidence="10" id="KW-1185">Reference proteome</keyword>
<feature type="region of interest" description="Disordered" evidence="6">
    <location>
        <begin position="413"/>
        <end position="464"/>
    </location>
</feature>
<dbReference type="CDD" id="cd02867">
    <property type="entry name" value="PseudoU_synth_TruB_4"/>
    <property type="match status" value="1"/>
</dbReference>
<dbReference type="HAMAP" id="MF_01080">
    <property type="entry name" value="TruB_bact"/>
    <property type="match status" value="1"/>
</dbReference>
<evidence type="ECO:0000313" key="10">
    <source>
        <dbReference type="Proteomes" id="UP001172155"/>
    </source>
</evidence>
<feature type="region of interest" description="Disordered" evidence="6">
    <location>
        <begin position="227"/>
        <end position="327"/>
    </location>
</feature>
<dbReference type="EMBL" id="JAUKUD010000002">
    <property type="protein sequence ID" value="KAK0752010.1"/>
    <property type="molecule type" value="Genomic_DNA"/>
</dbReference>
<feature type="domain" description="tRNA pseudouridylate synthase B C-terminal" evidence="8">
    <location>
        <begin position="342"/>
        <end position="390"/>
    </location>
</feature>
<keyword evidence="4" id="KW-0819">tRNA processing</keyword>
<reference evidence="9" key="1">
    <citation type="submission" date="2023-06" db="EMBL/GenBank/DDBJ databases">
        <title>Genome-scale phylogeny and comparative genomics of the fungal order Sordariales.</title>
        <authorList>
            <consortium name="Lawrence Berkeley National Laboratory"/>
            <person name="Hensen N."/>
            <person name="Bonometti L."/>
            <person name="Westerberg I."/>
            <person name="Brannstrom I.O."/>
            <person name="Guillou S."/>
            <person name="Cros-Aarteil S."/>
            <person name="Calhoun S."/>
            <person name="Haridas S."/>
            <person name="Kuo A."/>
            <person name="Mondo S."/>
            <person name="Pangilinan J."/>
            <person name="Riley R."/>
            <person name="LaButti K."/>
            <person name="Andreopoulos B."/>
            <person name="Lipzen A."/>
            <person name="Chen C."/>
            <person name="Yanf M."/>
            <person name="Daum C."/>
            <person name="Ng V."/>
            <person name="Clum A."/>
            <person name="Steindorff A."/>
            <person name="Ohm R."/>
            <person name="Martin F."/>
            <person name="Silar P."/>
            <person name="Natvig D."/>
            <person name="Lalanne C."/>
            <person name="Gautier V."/>
            <person name="Ament-velasquez S.L."/>
            <person name="Kruys A."/>
            <person name="Hutchinson M.I."/>
            <person name="Powell A.J."/>
            <person name="Barry K."/>
            <person name="Miller A.N."/>
            <person name="Grigoriev I.V."/>
            <person name="Debuchy R."/>
            <person name="Gladieux P."/>
            <person name="Thoren M.H."/>
            <person name="Johannesson H."/>
        </authorList>
    </citation>
    <scope>NUCLEOTIDE SEQUENCE</scope>
    <source>
        <strain evidence="9">SMH3187-1</strain>
    </source>
</reference>
<dbReference type="SUPFAM" id="SSF55120">
    <property type="entry name" value="Pseudouridine synthase"/>
    <property type="match status" value="1"/>
</dbReference>
<dbReference type="GO" id="GO:0005634">
    <property type="term" value="C:nucleus"/>
    <property type="evidence" value="ECO:0007669"/>
    <property type="project" value="TreeGrafter"/>
</dbReference>
<evidence type="ECO:0000313" key="9">
    <source>
        <dbReference type="EMBL" id="KAK0752010.1"/>
    </source>
</evidence>
<sequence>MATGQIMEGVFAINKPMGMSSAQVIRDCQKFFNPSALFAPALQQEKAARDRESKYQQTRRSRAKRQLQVKIGHGGTLDPLATGVLILGVGKGTKSLQDFLLCTKTYETVVLFGASTDTYDRVGRIIKKGNYDNVTRPVVEKALEKFRGKFKQIPPLYSALKMQGKPLYEYARAGLPIPREIETRDVDVTEMEIVEWYEPGTHNHRWPADEADQAEKNLVGSVWKVAQAQTTGEEVPEVPTPQKQEEEAKALEDFQGAKRDAEERVDTLVRDEEPSAKRRKTTPGTQDPAPLMSGALSKQPPKGKGSNLVPPPPSPDAPPPWEGKGPPAVKIRMTVTSGFYVRSLCHDLGEALGSGAMMAELARTRQGQFVLGGANCMEYNDLLESEKVWAPKVIKMLDLWNSKRGDMHIAPEPVKGEAKVESQEPKAEASGVAAPESEPAPQAEPSADTKMKDVADGLAEKVAA</sequence>
<name>A0AA40KAK9_9PEZI</name>
<accession>A0AA40KAK9</accession>
<comment type="similarity">
    <text evidence="2">Belongs to the pseudouridine synthase TruB family.</text>
</comment>
<feature type="compositionally biased region" description="Basic and acidic residues" evidence="6">
    <location>
        <begin position="413"/>
        <end position="427"/>
    </location>
</feature>
<feature type="compositionally biased region" description="Basic residues" evidence="6">
    <location>
        <begin position="57"/>
        <end position="66"/>
    </location>
</feature>
<dbReference type="Pfam" id="PF16198">
    <property type="entry name" value="TruB_C_2"/>
    <property type="match status" value="1"/>
</dbReference>
<dbReference type="InterPro" id="IPR002501">
    <property type="entry name" value="PsdUridine_synth_N"/>
</dbReference>
<dbReference type="InterPro" id="IPR020103">
    <property type="entry name" value="PsdUridine_synth_cat_dom_sf"/>
</dbReference>
<feature type="region of interest" description="Disordered" evidence="6">
    <location>
        <begin position="43"/>
        <end position="66"/>
    </location>
</feature>
<comment type="caution">
    <text evidence="9">The sequence shown here is derived from an EMBL/GenBank/DDBJ whole genome shotgun (WGS) entry which is preliminary data.</text>
</comment>
<dbReference type="InterPro" id="IPR032819">
    <property type="entry name" value="TruB_C"/>
</dbReference>